<evidence type="ECO:0000256" key="3">
    <source>
        <dbReference type="ARBA" id="ARBA00004838"/>
    </source>
</evidence>
<dbReference type="FunFam" id="3.40.50.1260:FF:000031">
    <property type="entry name" value="Phosphoglycerate kinase 1"/>
    <property type="match status" value="1"/>
</dbReference>
<accession>E0S751</accession>
<dbReference type="GO" id="GO:0005524">
    <property type="term" value="F:ATP binding"/>
    <property type="evidence" value="ECO:0007669"/>
    <property type="project" value="UniProtKB-KW"/>
</dbReference>
<dbReference type="RefSeq" id="XP_003072839.1">
    <property type="nucleotide sequence ID" value="XM_003072793.1"/>
</dbReference>
<evidence type="ECO:0000256" key="10">
    <source>
        <dbReference type="ARBA" id="ARBA00022842"/>
    </source>
</evidence>
<evidence type="ECO:0000256" key="5">
    <source>
        <dbReference type="ARBA" id="ARBA00013061"/>
    </source>
</evidence>
<proteinExistence type="inferred from homology"/>
<keyword evidence="11" id="KW-0324">Glycolysis</keyword>
<comment type="similarity">
    <text evidence="4 13">Belongs to the phosphoglycerate kinase family.</text>
</comment>
<reference evidence="15 16" key="2">
    <citation type="journal article" date="2012" name="Proc. Natl. Acad. Sci. U.S.A.">
        <title>Gain and loss of multiple functionally related, horizontally transferred genes in the reduced genomes of two microsporidian parasites.</title>
        <authorList>
            <person name="Pombert J.-F."/>
            <person name="Selman M."/>
            <person name="Burki F."/>
            <person name="Bardell F.T."/>
            <person name="Farinelli L."/>
            <person name="Solter L.F."/>
            <person name="Whitman D.W."/>
            <person name="Weiss L.M."/>
            <person name="Corradi N."/>
            <person name="Keeling P.J."/>
        </authorList>
    </citation>
    <scope>NUCLEOTIDE SEQUENCE [LARGE SCALE GENOMIC DNA]</scope>
    <source>
        <strain evidence="15 16">ATCC 50506</strain>
    </source>
</reference>
<keyword evidence="9 12" id="KW-0067">ATP-binding</keyword>
<comment type="cofactor">
    <cofactor evidence="2">
        <name>Mg(2+)</name>
        <dbReference type="ChEBI" id="CHEBI:18420"/>
    </cofactor>
</comment>
<dbReference type="Pfam" id="PF00162">
    <property type="entry name" value="PGK"/>
    <property type="match status" value="1"/>
</dbReference>
<dbReference type="OrthoDB" id="275353at2759"/>
<comment type="pathway">
    <text evidence="3">Carbohydrate degradation; glycolysis; pyruvate from D-glyceraldehyde 3-phosphate: step 2/5.</text>
</comment>
<evidence type="ECO:0000256" key="9">
    <source>
        <dbReference type="ARBA" id="ARBA00022840"/>
    </source>
</evidence>
<keyword evidence="16" id="KW-1185">Reference proteome</keyword>
<keyword evidence="7" id="KW-0547">Nucleotide-binding</keyword>
<protein>
    <recommendedName>
        <fullName evidence="5 13">Phosphoglycerate kinase</fullName>
        <ecNumber evidence="5 13">2.7.2.3</ecNumber>
    </recommendedName>
</protein>
<gene>
    <name evidence="15" type="ORF">Eint_050300</name>
</gene>
<evidence type="ECO:0000256" key="2">
    <source>
        <dbReference type="ARBA" id="ARBA00001946"/>
    </source>
</evidence>
<dbReference type="PANTHER" id="PTHR11406:SF23">
    <property type="entry name" value="PHOSPHOGLYCERATE KINASE 1, CHLOROPLASTIC-RELATED"/>
    <property type="match status" value="1"/>
</dbReference>
<keyword evidence="6 13" id="KW-0808">Transferase</keyword>
<evidence type="ECO:0000313" key="16">
    <source>
        <dbReference type="Proteomes" id="UP000002313"/>
    </source>
</evidence>
<evidence type="ECO:0000256" key="1">
    <source>
        <dbReference type="ARBA" id="ARBA00000642"/>
    </source>
</evidence>
<evidence type="ECO:0000256" key="8">
    <source>
        <dbReference type="ARBA" id="ARBA00022777"/>
    </source>
</evidence>
<dbReference type="GO" id="GO:0005829">
    <property type="term" value="C:cytosol"/>
    <property type="evidence" value="ECO:0007669"/>
    <property type="project" value="TreeGrafter"/>
</dbReference>
<feature type="binding site" evidence="12">
    <location>
        <position position="314"/>
    </location>
    <ligand>
        <name>ATP</name>
        <dbReference type="ChEBI" id="CHEBI:30616"/>
    </ligand>
</feature>
<keyword evidence="10" id="KW-0460">Magnesium</keyword>
<evidence type="ECO:0000256" key="11">
    <source>
        <dbReference type="ARBA" id="ARBA00023152"/>
    </source>
</evidence>
<organism evidence="15 16">
    <name type="scientific">Encephalitozoon intestinalis (strain ATCC 50506)</name>
    <name type="common">Microsporidian parasite</name>
    <name type="synonym">Septata intestinalis</name>
    <dbReference type="NCBI Taxonomy" id="876142"/>
    <lineage>
        <taxon>Eukaryota</taxon>
        <taxon>Fungi</taxon>
        <taxon>Fungi incertae sedis</taxon>
        <taxon>Microsporidia</taxon>
        <taxon>Unikaryonidae</taxon>
        <taxon>Encephalitozoon</taxon>
    </lineage>
</organism>
<evidence type="ECO:0000256" key="14">
    <source>
        <dbReference type="RuleBase" id="RU000696"/>
    </source>
</evidence>
<evidence type="ECO:0000256" key="4">
    <source>
        <dbReference type="ARBA" id="ARBA00008982"/>
    </source>
</evidence>
<reference evidence="15 16" key="1">
    <citation type="journal article" date="2010" name="Nat. Commun.">
        <title>The complete sequence of the smallest known nuclear genome from the microsporidian Encephalitozoon intestinalis.</title>
        <authorList>
            <person name="Corradi N."/>
            <person name="Pombert J.-F."/>
            <person name="Farinelli L."/>
            <person name="Didier E.S."/>
            <person name="Keeling P.J."/>
        </authorList>
    </citation>
    <scope>NUCLEOTIDE SEQUENCE [LARGE SCALE GENOMIC DNA]</scope>
    <source>
        <strain evidence="15 16">ATCC 50506</strain>
    </source>
</reference>
<comment type="catalytic activity">
    <reaction evidence="1 13">
        <text>(2R)-3-phosphoglycerate + ATP = (2R)-3-phospho-glyceroyl phosphate + ADP</text>
        <dbReference type="Rhea" id="RHEA:14801"/>
        <dbReference type="ChEBI" id="CHEBI:30616"/>
        <dbReference type="ChEBI" id="CHEBI:57604"/>
        <dbReference type="ChEBI" id="CHEBI:58272"/>
        <dbReference type="ChEBI" id="CHEBI:456216"/>
        <dbReference type="EC" id="2.7.2.3"/>
    </reaction>
</comment>
<comment type="subunit">
    <text evidence="14">Monomer.</text>
</comment>
<dbReference type="GO" id="GO:0004618">
    <property type="term" value="F:phosphoglycerate kinase activity"/>
    <property type="evidence" value="ECO:0007669"/>
    <property type="project" value="UniProtKB-EC"/>
</dbReference>
<evidence type="ECO:0000256" key="6">
    <source>
        <dbReference type="ARBA" id="ARBA00022679"/>
    </source>
</evidence>
<feature type="binding site" evidence="12">
    <location>
        <position position="197"/>
    </location>
    <ligand>
        <name>ATP</name>
        <dbReference type="ChEBI" id="CHEBI:30616"/>
    </ligand>
</feature>
<evidence type="ECO:0000256" key="12">
    <source>
        <dbReference type="PIRSR" id="PIRSR000724-2"/>
    </source>
</evidence>
<dbReference type="GeneID" id="9699183"/>
<dbReference type="GO" id="GO:0043531">
    <property type="term" value="F:ADP binding"/>
    <property type="evidence" value="ECO:0007669"/>
    <property type="project" value="TreeGrafter"/>
</dbReference>
<dbReference type="InterPro" id="IPR036043">
    <property type="entry name" value="Phosphoglycerate_kinase_sf"/>
</dbReference>
<dbReference type="GO" id="GO:0006096">
    <property type="term" value="P:glycolytic process"/>
    <property type="evidence" value="ECO:0007669"/>
    <property type="project" value="UniProtKB-KW"/>
</dbReference>
<dbReference type="Proteomes" id="UP000002313">
    <property type="component" value="Chromosome V"/>
</dbReference>
<dbReference type="PANTHER" id="PTHR11406">
    <property type="entry name" value="PHOSPHOGLYCERATE KINASE"/>
    <property type="match status" value="1"/>
</dbReference>
<name>E0S751_ENCIT</name>
<dbReference type="KEGG" id="ein:Eint_050300"/>
<evidence type="ECO:0000256" key="13">
    <source>
        <dbReference type="RuleBase" id="RU000532"/>
    </source>
</evidence>
<dbReference type="InterPro" id="IPR001576">
    <property type="entry name" value="Phosphoglycerate_kinase"/>
</dbReference>
<evidence type="ECO:0000256" key="7">
    <source>
        <dbReference type="ARBA" id="ARBA00022741"/>
    </source>
</evidence>
<dbReference type="InterPro" id="IPR015824">
    <property type="entry name" value="Phosphoglycerate_kinase_N"/>
</dbReference>
<dbReference type="AlphaFoldDB" id="E0S751"/>
<dbReference type="PIRSF" id="PIRSF000724">
    <property type="entry name" value="Pgk"/>
    <property type="match status" value="1"/>
</dbReference>
<dbReference type="PRINTS" id="PR00477">
    <property type="entry name" value="PHGLYCKINASE"/>
</dbReference>
<keyword evidence="8 13" id="KW-0418">Kinase</keyword>
<dbReference type="GO" id="GO:0006094">
    <property type="term" value="P:gluconeogenesis"/>
    <property type="evidence" value="ECO:0007669"/>
    <property type="project" value="TreeGrafter"/>
</dbReference>
<dbReference type="Gene3D" id="3.40.50.1260">
    <property type="entry name" value="Phosphoglycerate kinase, N-terminal domain"/>
    <property type="match status" value="2"/>
</dbReference>
<dbReference type="VEuPathDB" id="MicrosporidiaDB:Eint_050300"/>
<evidence type="ECO:0000313" key="15">
    <source>
        <dbReference type="EMBL" id="ADM11479.1"/>
    </source>
</evidence>
<dbReference type="EMBL" id="CP001946">
    <property type="protein sequence ID" value="ADM11479.1"/>
    <property type="molecule type" value="Genomic_DNA"/>
</dbReference>
<dbReference type="EC" id="2.7.2.3" evidence="5 13"/>
<dbReference type="SUPFAM" id="SSF53748">
    <property type="entry name" value="Phosphoglycerate kinase"/>
    <property type="match status" value="1"/>
</dbReference>
<dbReference type="HOGENOM" id="CLU_025427_0_2_1"/>
<sequence length="388" mass="43014">MKTINDVDIEGKSVFLRADLNVPLSNSTVLNNFKIVSVLPTIRLLYSKNPKRVIIGSHFGRPRGKYSRDLSLQPVYRALKELLSKELGIDLIFCDLWDVGSIEDAWVLVENLRFYYGEEESDDQNTVRCYRNVFVNNMDIAVIDAFGCLHRKCGSIQRTGLPSYSGLLVQKELVSAREIMRENIDLMILGGKKASDKIKLLKSLGERTRSLFITGGLAFPFIKYIFGREVGKSICSDVSEEEVKSIYEICRKYGTNIVLPIDFVVLSGGKICITNGIPSEGNAMDIGPGTVELLRKEVSKARVVFWNGPPGVFEEKDFSEGTKALVSILESLKKEEKKSFCGGGETVGAIKLFGNYDNFTYVSTGGGALMKLLSGENLPGLDFLSNQP</sequence>